<evidence type="ECO:0000256" key="8">
    <source>
        <dbReference type="PIRSR" id="PIRSR600223-1"/>
    </source>
</evidence>
<dbReference type="NCBIfam" id="TIGR02227">
    <property type="entry name" value="sigpep_I_bact"/>
    <property type="match status" value="1"/>
</dbReference>
<comment type="caution">
    <text evidence="11">The sequence shown here is derived from an EMBL/GenBank/DDBJ whole genome shotgun (WGS) entry which is preliminary data.</text>
</comment>
<dbReference type="PANTHER" id="PTHR12383:SF16">
    <property type="entry name" value="MITOCHONDRIAL INNER MEMBRANE PROTEASE SUBUNIT 1"/>
    <property type="match status" value="1"/>
</dbReference>
<feature type="active site" evidence="8">
    <location>
        <position position="84"/>
    </location>
</feature>
<evidence type="ECO:0000256" key="4">
    <source>
        <dbReference type="ARBA" id="ARBA00022801"/>
    </source>
</evidence>
<proteinExistence type="inferred from homology"/>
<evidence type="ECO:0000256" key="2">
    <source>
        <dbReference type="ARBA" id="ARBA00011805"/>
    </source>
</evidence>
<evidence type="ECO:0000313" key="11">
    <source>
        <dbReference type="EMBL" id="KAK7481477.1"/>
    </source>
</evidence>
<keyword evidence="4 9" id="KW-0378">Hydrolase</keyword>
<sequence length="122" mass="13402">MAVSAVSRAIGRPLLKAVQYGSLLYCTLEFVADIMLCEGPSMRPTIQPGDVVLTDHLSVSFNKIKVGDIVICRSPKAPSDYICKRVVAMEGDRVYNINNNTLNSVWPLHRLGPLDPPHEKPA</sequence>
<evidence type="ECO:0000256" key="7">
    <source>
        <dbReference type="ARBA" id="ARBA00038445"/>
    </source>
</evidence>
<dbReference type="InterPro" id="IPR036286">
    <property type="entry name" value="LexA/Signal_pep-like_sf"/>
</dbReference>
<evidence type="ECO:0000256" key="1">
    <source>
        <dbReference type="ARBA" id="ARBA00004273"/>
    </source>
</evidence>
<keyword evidence="5 9" id="KW-0496">Mitochondrion</keyword>
<dbReference type="EC" id="3.4.21.-" evidence="9"/>
<dbReference type="AlphaFoldDB" id="A0ABD0K254"/>
<keyword evidence="12" id="KW-1185">Reference proteome</keyword>
<keyword evidence="3 9" id="KW-0999">Mitochondrion inner membrane</keyword>
<dbReference type="EMBL" id="JACVVK020000261">
    <property type="protein sequence ID" value="KAK7481477.1"/>
    <property type="molecule type" value="Genomic_DNA"/>
</dbReference>
<comment type="similarity">
    <text evidence="7">Belongs to the peptidase S26 family. IMP1 subfamily.</text>
</comment>
<organism evidence="11 12">
    <name type="scientific">Batillaria attramentaria</name>
    <dbReference type="NCBI Taxonomy" id="370345"/>
    <lineage>
        <taxon>Eukaryota</taxon>
        <taxon>Metazoa</taxon>
        <taxon>Spiralia</taxon>
        <taxon>Lophotrochozoa</taxon>
        <taxon>Mollusca</taxon>
        <taxon>Gastropoda</taxon>
        <taxon>Caenogastropoda</taxon>
        <taxon>Sorbeoconcha</taxon>
        <taxon>Cerithioidea</taxon>
        <taxon>Batillariidae</taxon>
        <taxon>Batillaria</taxon>
    </lineage>
</organism>
<dbReference type="Gene3D" id="2.10.109.10">
    <property type="entry name" value="Umud Fragment, subunit A"/>
    <property type="match status" value="1"/>
</dbReference>
<dbReference type="InterPro" id="IPR052064">
    <property type="entry name" value="Mito_IMP1_subunit"/>
</dbReference>
<dbReference type="GO" id="GO:0008233">
    <property type="term" value="F:peptidase activity"/>
    <property type="evidence" value="ECO:0007669"/>
    <property type="project" value="UniProtKB-KW"/>
</dbReference>
<dbReference type="PANTHER" id="PTHR12383">
    <property type="entry name" value="PROTEASE FAMILY S26 MITOCHONDRIAL INNER MEMBRANE PROTEASE-RELATED"/>
    <property type="match status" value="1"/>
</dbReference>
<feature type="domain" description="Peptidase S26" evidence="10">
    <location>
        <begin position="23"/>
        <end position="95"/>
    </location>
</feature>
<evidence type="ECO:0000313" key="12">
    <source>
        <dbReference type="Proteomes" id="UP001519460"/>
    </source>
</evidence>
<evidence type="ECO:0000256" key="6">
    <source>
        <dbReference type="ARBA" id="ARBA00023136"/>
    </source>
</evidence>
<comment type="subunit">
    <text evidence="2">Heterodimer of 2 subunits, IMMPL1 and IMMPL2.</text>
</comment>
<evidence type="ECO:0000256" key="5">
    <source>
        <dbReference type="ARBA" id="ARBA00023128"/>
    </source>
</evidence>
<feature type="active site" evidence="8">
    <location>
        <position position="41"/>
    </location>
</feature>
<keyword evidence="6" id="KW-0472">Membrane</keyword>
<protein>
    <recommendedName>
        <fullName evidence="9">Mitochondrial inner membrane protease subunit</fullName>
        <ecNumber evidence="9">3.4.21.-</ecNumber>
    </recommendedName>
</protein>
<dbReference type="CDD" id="cd06530">
    <property type="entry name" value="S26_SPase_I"/>
    <property type="match status" value="1"/>
</dbReference>
<name>A0ABD0K254_9CAEN</name>
<dbReference type="GO" id="GO:0005743">
    <property type="term" value="C:mitochondrial inner membrane"/>
    <property type="evidence" value="ECO:0007669"/>
    <property type="project" value="UniProtKB-SubCell"/>
</dbReference>
<dbReference type="Proteomes" id="UP001519460">
    <property type="component" value="Unassembled WGS sequence"/>
</dbReference>
<dbReference type="GO" id="GO:0006508">
    <property type="term" value="P:proteolysis"/>
    <property type="evidence" value="ECO:0007669"/>
    <property type="project" value="UniProtKB-KW"/>
</dbReference>
<dbReference type="SUPFAM" id="SSF51306">
    <property type="entry name" value="LexA/Signal peptidase"/>
    <property type="match status" value="1"/>
</dbReference>
<evidence type="ECO:0000256" key="3">
    <source>
        <dbReference type="ARBA" id="ARBA00022792"/>
    </source>
</evidence>
<accession>A0ABD0K254</accession>
<keyword evidence="9" id="KW-0645">Protease</keyword>
<reference evidence="11 12" key="1">
    <citation type="journal article" date="2023" name="Sci. Data">
        <title>Genome assembly of the Korean intertidal mud-creeper Batillaria attramentaria.</title>
        <authorList>
            <person name="Patra A.K."/>
            <person name="Ho P.T."/>
            <person name="Jun S."/>
            <person name="Lee S.J."/>
            <person name="Kim Y."/>
            <person name="Won Y.J."/>
        </authorList>
    </citation>
    <scope>NUCLEOTIDE SEQUENCE [LARGE SCALE GENOMIC DNA]</scope>
    <source>
        <strain evidence="11">Wonlab-2016</strain>
    </source>
</reference>
<dbReference type="Pfam" id="PF10502">
    <property type="entry name" value="Peptidase_S26"/>
    <property type="match status" value="1"/>
</dbReference>
<gene>
    <name evidence="11" type="ORF">BaRGS_00027239</name>
</gene>
<dbReference type="InterPro" id="IPR019533">
    <property type="entry name" value="Peptidase_S26"/>
</dbReference>
<dbReference type="InterPro" id="IPR000223">
    <property type="entry name" value="Pept_S26A_signal_pept_1"/>
</dbReference>
<evidence type="ECO:0000256" key="9">
    <source>
        <dbReference type="RuleBase" id="RU362041"/>
    </source>
</evidence>
<evidence type="ECO:0000259" key="10">
    <source>
        <dbReference type="Pfam" id="PF10502"/>
    </source>
</evidence>
<comment type="subcellular location">
    <subcellularLocation>
        <location evidence="1 9">Mitochondrion inner membrane</location>
    </subcellularLocation>
</comment>